<feature type="non-terminal residue" evidence="1">
    <location>
        <position position="1"/>
    </location>
</feature>
<keyword evidence="2" id="KW-1185">Reference proteome</keyword>
<reference evidence="1" key="1">
    <citation type="submission" date="2021-06" db="EMBL/GenBank/DDBJ databases">
        <authorList>
            <person name="Kallberg Y."/>
            <person name="Tangrot J."/>
            <person name="Rosling A."/>
        </authorList>
    </citation>
    <scope>NUCLEOTIDE SEQUENCE</scope>
    <source>
        <strain evidence="1">AU212A</strain>
    </source>
</reference>
<feature type="non-terminal residue" evidence="1">
    <location>
        <position position="139"/>
    </location>
</feature>
<protein>
    <submittedName>
        <fullName evidence="1">6507_t:CDS:1</fullName>
    </submittedName>
</protein>
<comment type="caution">
    <text evidence="1">The sequence shown here is derived from an EMBL/GenBank/DDBJ whole genome shotgun (WGS) entry which is preliminary data.</text>
</comment>
<evidence type="ECO:0000313" key="2">
    <source>
        <dbReference type="Proteomes" id="UP000789860"/>
    </source>
</evidence>
<organism evidence="1 2">
    <name type="scientific">Scutellospora calospora</name>
    <dbReference type="NCBI Taxonomy" id="85575"/>
    <lineage>
        <taxon>Eukaryota</taxon>
        <taxon>Fungi</taxon>
        <taxon>Fungi incertae sedis</taxon>
        <taxon>Mucoromycota</taxon>
        <taxon>Glomeromycotina</taxon>
        <taxon>Glomeromycetes</taxon>
        <taxon>Diversisporales</taxon>
        <taxon>Gigasporaceae</taxon>
        <taxon>Scutellospora</taxon>
    </lineage>
</organism>
<dbReference type="EMBL" id="CAJVPM010028439">
    <property type="protein sequence ID" value="CAG8669764.1"/>
    <property type="molecule type" value="Genomic_DNA"/>
</dbReference>
<accession>A0ACA9NPA8</accession>
<evidence type="ECO:0000313" key="1">
    <source>
        <dbReference type="EMBL" id="CAG8669764.1"/>
    </source>
</evidence>
<sequence length="139" mass="15937">QLADKFDPDSLLALEKALLKVPLVQLRGSTSKAYKNFEKESKHLQMQIKQLQSEIASTNRADVDKIKEFLEAHGEGQKHVARGRQRVDHLAEVSSITSVYDPKYKEWTGKRADRVIIDYLLREGFRDTAIQLARESDIE</sequence>
<dbReference type="Proteomes" id="UP000789860">
    <property type="component" value="Unassembled WGS sequence"/>
</dbReference>
<gene>
    <name evidence="1" type="ORF">SCALOS_LOCUS9333</name>
</gene>
<name>A0ACA9NPA8_9GLOM</name>
<proteinExistence type="predicted"/>